<evidence type="ECO:0000313" key="3">
    <source>
        <dbReference type="Proteomes" id="UP000093199"/>
    </source>
</evidence>
<feature type="domain" description="NAD(P)-binding" evidence="1">
    <location>
        <begin position="7"/>
        <end position="191"/>
    </location>
</feature>
<organism evidence="2 3">
    <name type="scientific">Caryophanon tenue</name>
    <dbReference type="NCBI Taxonomy" id="33978"/>
    <lineage>
        <taxon>Bacteria</taxon>
        <taxon>Bacillati</taxon>
        <taxon>Bacillota</taxon>
        <taxon>Bacilli</taxon>
        <taxon>Bacillales</taxon>
        <taxon>Caryophanaceae</taxon>
        <taxon>Caryophanon</taxon>
    </lineage>
</organism>
<dbReference type="InterPro" id="IPR036291">
    <property type="entry name" value="NAD(P)-bd_dom_sf"/>
</dbReference>
<dbReference type="PANTHER" id="PTHR43355:SF2">
    <property type="entry name" value="FLAVIN REDUCTASE (NADPH)"/>
    <property type="match status" value="1"/>
</dbReference>
<gene>
    <name evidence="2" type="ORF">A6M13_07350</name>
</gene>
<protein>
    <submittedName>
        <fullName evidence="2">Epimerase</fullName>
    </submittedName>
</protein>
<dbReference type="Gene3D" id="3.40.50.720">
    <property type="entry name" value="NAD(P)-binding Rossmann-like Domain"/>
    <property type="match status" value="1"/>
</dbReference>
<accession>A0A1C0Y5U5</accession>
<evidence type="ECO:0000313" key="2">
    <source>
        <dbReference type="EMBL" id="OCS82495.1"/>
    </source>
</evidence>
<evidence type="ECO:0000259" key="1">
    <source>
        <dbReference type="Pfam" id="PF13460"/>
    </source>
</evidence>
<sequence length="203" mass="21802">MKVIIFGATGGVGQHTVKRAVEAGHEVTAFVRTPEKLTFTEGVHIVQGDAFNAEQVAAAIVGHDVVVSCLGSSSGMKASNELETMGKNIADGMVAAGVERFVYCASAGVYGEIPGMMGKMMMKLLEKPLKDHRAALDYYRSKGLTFTIARPMGLKDEPFVEYQETFEGVPAKSNSIPRESVAHFLVKAIDDKKYVNTSVGLAK</sequence>
<dbReference type="AlphaFoldDB" id="A0A1C0Y5U5"/>
<comment type="caution">
    <text evidence="2">The sequence shown here is derived from an EMBL/GenBank/DDBJ whole genome shotgun (WGS) entry which is preliminary data.</text>
</comment>
<keyword evidence="3" id="KW-1185">Reference proteome</keyword>
<dbReference type="InterPro" id="IPR016040">
    <property type="entry name" value="NAD(P)-bd_dom"/>
</dbReference>
<dbReference type="Proteomes" id="UP000093199">
    <property type="component" value="Unassembled WGS sequence"/>
</dbReference>
<name>A0A1C0Y5U5_9BACL</name>
<dbReference type="Pfam" id="PF13460">
    <property type="entry name" value="NAD_binding_10"/>
    <property type="match status" value="1"/>
</dbReference>
<dbReference type="GO" id="GO:0042602">
    <property type="term" value="F:riboflavin reductase (NADPH) activity"/>
    <property type="evidence" value="ECO:0007669"/>
    <property type="project" value="TreeGrafter"/>
</dbReference>
<dbReference type="InterPro" id="IPR051606">
    <property type="entry name" value="Polyketide_Oxido-like"/>
</dbReference>
<dbReference type="SUPFAM" id="SSF51735">
    <property type="entry name" value="NAD(P)-binding Rossmann-fold domains"/>
    <property type="match status" value="1"/>
</dbReference>
<dbReference type="RefSeq" id="WP_066548521.1">
    <property type="nucleotide sequence ID" value="NZ_MASJ01000041.1"/>
</dbReference>
<dbReference type="OrthoDB" id="9785372at2"/>
<dbReference type="PANTHER" id="PTHR43355">
    <property type="entry name" value="FLAVIN REDUCTASE (NADPH)"/>
    <property type="match status" value="1"/>
</dbReference>
<dbReference type="EMBL" id="MASJ01000041">
    <property type="protein sequence ID" value="OCS82495.1"/>
    <property type="molecule type" value="Genomic_DNA"/>
</dbReference>
<proteinExistence type="predicted"/>
<dbReference type="GO" id="GO:0004074">
    <property type="term" value="F:biliverdin reductase [NAD(P)H] activity"/>
    <property type="evidence" value="ECO:0007669"/>
    <property type="project" value="TreeGrafter"/>
</dbReference>
<dbReference type="STRING" id="33978.A6M13_07350"/>
<reference evidence="2 3" key="1">
    <citation type="submission" date="2016-07" db="EMBL/GenBank/DDBJ databases">
        <title>Caryophanon tenue genome sequencing.</title>
        <authorList>
            <person name="Verma A."/>
            <person name="Pal Y."/>
            <person name="Krishnamurthi S."/>
        </authorList>
    </citation>
    <scope>NUCLEOTIDE SEQUENCE [LARGE SCALE GENOMIC DNA]</scope>
    <source>
        <strain evidence="2 3">DSM 14152</strain>
    </source>
</reference>